<gene>
    <name evidence="1" type="ORF">PBS001_LOCUS2949</name>
</gene>
<keyword evidence="2" id="KW-1185">Reference proteome</keyword>
<sequence length="74" mass="8902">MHSQSYLRDKAHYREKLRACCAEIRLRVCSFNVEALYAVFPYDTLEEGKDNVFLRFSDGADLKTQLLQWRRSWR</sequence>
<dbReference type="Proteomes" id="UP001158986">
    <property type="component" value="Unassembled WGS sequence"/>
</dbReference>
<name>A0ABN8CVI7_9STRA</name>
<comment type="caution">
    <text evidence="1">The sequence shown here is derived from an EMBL/GenBank/DDBJ whole genome shotgun (WGS) entry which is preliminary data.</text>
</comment>
<evidence type="ECO:0000313" key="1">
    <source>
        <dbReference type="EMBL" id="CAH0516271.1"/>
    </source>
</evidence>
<evidence type="ECO:0000313" key="2">
    <source>
        <dbReference type="Proteomes" id="UP001158986"/>
    </source>
</evidence>
<dbReference type="EMBL" id="CAKLCB010000162">
    <property type="protein sequence ID" value="CAH0516271.1"/>
    <property type="molecule type" value="Genomic_DNA"/>
</dbReference>
<organism evidence="1 2">
    <name type="scientific">Peronospora belbahrii</name>
    <dbReference type="NCBI Taxonomy" id="622444"/>
    <lineage>
        <taxon>Eukaryota</taxon>
        <taxon>Sar</taxon>
        <taxon>Stramenopiles</taxon>
        <taxon>Oomycota</taxon>
        <taxon>Peronosporomycetes</taxon>
        <taxon>Peronosporales</taxon>
        <taxon>Peronosporaceae</taxon>
        <taxon>Peronospora</taxon>
    </lineage>
</organism>
<proteinExistence type="predicted"/>
<protein>
    <submittedName>
        <fullName evidence="1">Uncharacterized protein</fullName>
    </submittedName>
</protein>
<accession>A0ABN8CVI7</accession>
<reference evidence="1 2" key="1">
    <citation type="submission" date="2021-11" db="EMBL/GenBank/DDBJ databases">
        <authorList>
            <person name="Islam A."/>
            <person name="Islam S."/>
            <person name="Flora M.S."/>
            <person name="Rahman M."/>
            <person name="Ziaur R.M."/>
            <person name="Epstein J.H."/>
            <person name="Hassan M."/>
            <person name="Klassen M."/>
            <person name="Woodard K."/>
            <person name="Webb A."/>
            <person name="Webby R.J."/>
            <person name="El Zowalaty M.E."/>
        </authorList>
    </citation>
    <scope>NUCLEOTIDE SEQUENCE [LARGE SCALE GENOMIC DNA]</scope>
    <source>
        <strain evidence="1">Pbs1</strain>
    </source>
</reference>